<dbReference type="PANTHER" id="PTHR30026">
    <property type="entry name" value="OUTER MEMBRANE PROTEIN TOLC"/>
    <property type="match status" value="1"/>
</dbReference>
<evidence type="ECO:0000256" key="4">
    <source>
        <dbReference type="ARBA" id="ARBA00022452"/>
    </source>
</evidence>
<keyword evidence="4" id="KW-1134">Transmembrane beta strand</keyword>
<evidence type="ECO:0000313" key="10">
    <source>
        <dbReference type="EMBL" id="GAA5508495.1"/>
    </source>
</evidence>
<evidence type="ECO:0000256" key="5">
    <source>
        <dbReference type="ARBA" id="ARBA00022692"/>
    </source>
</evidence>
<feature type="region of interest" description="Disordered" evidence="9">
    <location>
        <begin position="592"/>
        <end position="698"/>
    </location>
</feature>
<evidence type="ECO:0000256" key="3">
    <source>
        <dbReference type="ARBA" id="ARBA00022448"/>
    </source>
</evidence>
<gene>
    <name evidence="10" type="ORF">Rcae01_03961</name>
</gene>
<dbReference type="Gene3D" id="1.20.1600.10">
    <property type="entry name" value="Outer membrane efflux proteins (OEP)"/>
    <property type="match status" value="1"/>
</dbReference>
<evidence type="ECO:0000313" key="11">
    <source>
        <dbReference type="Proteomes" id="UP001416858"/>
    </source>
</evidence>
<proteinExistence type="inferred from homology"/>
<evidence type="ECO:0000256" key="9">
    <source>
        <dbReference type="SAM" id="MobiDB-lite"/>
    </source>
</evidence>
<evidence type="ECO:0008006" key="12">
    <source>
        <dbReference type="Google" id="ProtNLM"/>
    </source>
</evidence>
<evidence type="ECO:0000256" key="8">
    <source>
        <dbReference type="SAM" id="Coils"/>
    </source>
</evidence>
<feature type="coiled-coil region" evidence="8">
    <location>
        <begin position="463"/>
        <end position="515"/>
    </location>
</feature>
<dbReference type="Pfam" id="PF02321">
    <property type="entry name" value="OEP"/>
    <property type="match status" value="2"/>
</dbReference>
<evidence type="ECO:0000256" key="1">
    <source>
        <dbReference type="ARBA" id="ARBA00004442"/>
    </source>
</evidence>
<protein>
    <recommendedName>
        <fullName evidence="12">Outer membrane efflux protein</fullName>
    </recommendedName>
</protein>
<evidence type="ECO:0000256" key="2">
    <source>
        <dbReference type="ARBA" id="ARBA00007613"/>
    </source>
</evidence>
<evidence type="ECO:0000256" key="7">
    <source>
        <dbReference type="ARBA" id="ARBA00023237"/>
    </source>
</evidence>
<dbReference type="Proteomes" id="UP001416858">
    <property type="component" value="Unassembled WGS sequence"/>
</dbReference>
<keyword evidence="7" id="KW-0998">Cell outer membrane</keyword>
<organism evidence="10 11">
    <name type="scientific">Novipirellula caenicola</name>
    <dbReference type="NCBI Taxonomy" id="1536901"/>
    <lineage>
        <taxon>Bacteria</taxon>
        <taxon>Pseudomonadati</taxon>
        <taxon>Planctomycetota</taxon>
        <taxon>Planctomycetia</taxon>
        <taxon>Pirellulales</taxon>
        <taxon>Pirellulaceae</taxon>
        <taxon>Novipirellula</taxon>
    </lineage>
</organism>
<dbReference type="EMBL" id="BAABRO010000009">
    <property type="protein sequence ID" value="GAA5508495.1"/>
    <property type="molecule type" value="Genomic_DNA"/>
</dbReference>
<dbReference type="SUPFAM" id="SSF56954">
    <property type="entry name" value="Outer membrane efflux proteins (OEP)"/>
    <property type="match status" value="1"/>
</dbReference>
<keyword evidence="3" id="KW-0813">Transport</keyword>
<dbReference type="InterPro" id="IPR003423">
    <property type="entry name" value="OMP_efflux"/>
</dbReference>
<feature type="compositionally biased region" description="Low complexity" evidence="9">
    <location>
        <begin position="665"/>
        <end position="680"/>
    </location>
</feature>
<dbReference type="RefSeq" id="WP_345685269.1">
    <property type="nucleotide sequence ID" value="NZ_BAABRO010000009.1"/>
</dbReference>
<accession>A0ABP9VV58</accession>
<keyword evidence="11" id="KW-1185">Reference proteome</keyword>
<reference evidence="10 11" key="1">
    <citation type="submission" date="2024-02" db="EMBL/GenBank/DDBJ databases">
        <title>Rhodopirellula caenicola NBRC 110016.</title>
        <authorList>
            <person name="Ichikawa N."/>
            <person name="Katano-Makiyama Y."/>
            <person name="Hidaka K."/>
        </authorList>
    </citation>
    <scope>NUCLEOTIDE SEQUENCE [LARGE SCALE GENOMIC DNA]</scope>
    <source>
        <strain evidence="10 11">NBRC 110016</strain>
    </source>
</reference>
<evidence type="ECO:0000256" key="6">
    <source>
        <dbReference type="ARBA" id="ARBA00023136"/>
    </source>
</evidence>
<feature type="region of interest" description="Disordered" evidence="9">
    <location>
        <begin position="706"/>
        <end position="725"/>
    </location>
</feature>
<keyword evidence="6" id="KW-0472">Membrane</keyword>
<keyword evidence="8" id="KW-0175">Coiled coil</keyword>
<name>A0ABP9VV58_9BACT</name>
<comment type="similarity">
    <text evidence="2">Belongs to the outer membrane factor (OMF) (TC 1.B.17) family.</text>
</comment>
<sequence length="808" mass="87683">MTKKSHNRTETISRNASASRSTRWRRVLLGVLIATTGGGNLAPVFAGNPGSPFFTASRIHGTVQKTTFADETENRGPYSSQPESVQAFAASAAMGGNSVVDSRPVVYLSLAEARARVIDSNPELDSLSNALAAVAEDVTIADAFFDGVVGVDIEGGKLDRQLSNSVATFGLPTRDLQTDYLRSLTGNMLSYSKRTRTGGEFLLGYDSGYNFLSPVGSDVLVNPAWDADLNFRFSQQLAQGRRRVINESPIQLARYAYMSLSAELRAEINTAFRDVEVAYWQYAGLYAEYQVAQESTARFKDLVESERARLEQRESTIVDVAQADELYQTARLTEIELRRSADLAAVELLRLMGDYRGRTIRLVPTDQPQMDLSLHFDEGMVQSGFRPEVEAQRTLVRAARLQILQARDLLRPDIRANFGYTQNGLENNLDDALETAFDGNYQDWFVGFEFRQSVGQRAAYARARQACRQLAAQQSQLDAIRRDIYAEVNAAAVDIELLHESLQIAEARVAAATAQSDGRRQLYDTNKATIDLLLRNDQTLVDAQRASIQAIYAYQQAQAEWRFATGTIDRSALGLETTLDASLQSFEMIPSTASEAEDVGSELPSPPRPADVEPAKSEPAKPKPVQSAPASSKPTEAAPAGDVDAVPTQQAPPAPPAAKPKSDDQAAVSSAPFAPVVSQPYRPSWIADPAGTGPIESYPQVVVGKPPVKISSDESPSAPLQQAAASPQLMLPEQVNGWDEMFSADPIGSAAVGRATDDPVGFPEVVVAKRDGSPSDAQSEAAARQAEIEAEAAELLPEVHVSPLKFHQ</sequence>
<dbReference type="InterPro" id="IPR051906">
    <property type="entry name" value="TolC-like"/>
</dbReference>
<comment type="subcellular location">
    <subcellularLocation>
        <location evidence="1">Cell outer membrane</location>
    </subcellularLocation>
</comment>
<keyword evidence="5" id="KW-0812">Transmembrane</keyword>
<feature type="compositionally biased region" description="Basic and acidic residues" evidence="9">
    <location>
        <begin position="610"/>
        <end position="621"/>
    </location>
</feature>
<feature type="compositionally biased region" description="Low complexity" evidence="9">
    <location>
        <begin position="715"/>
        <end position="725"/>
    </location>
</feature>
<dbReference type="PANTHER" id="PTHR30026:SF23">
    <property type="entry name" value="TO APRF-PUTATIVE OUTER MEMBRANE EFFLUX PROTEIN OR SECRETED ALKALINE PHOSPHATASE-RELATED"/>
    <property type="match status" value="1"/>
</dbReference>
<comment type="caution">
    <text evidence="10">The sequence shown here is derived from an EMBL/GenBank/DDBJ whole genome shotgun (WGS) entry which is preliminary data.</text>
</comment>